<reference evidence="4" key="1">
    <citation type="submission" date="2016-10" db="EMBL/GenBank/DDBJ databases">
        <authorList>
            <person name="Varghese N."/>
        </authorList>
    </citation>
    <scope>NUCLEOTIDE SEQUENCE [LARGE SCALE GENOMIC DNA]</scope>
    <source>
        <strain evidence="4">DSM 12489</strain>
    </source>
</reference>
<organism evidence="3 4">
    <name type="scientific">Alicyclobacillus hesperidum</name>
    <dbReference type="NCBI Taxonomy" id="89784"/>
    <lineage>
        <taxon>Bacteria</taxon>
        <taxon>Bacillati</taxon>
        <taxon>Bacillota</taxon>
        <taxon>Bacilli</taxon>
        <taxon>Bacillales</taxon>
        <taxon>Alicyclobacillaceae</taxon>
        <taxon>Alicyclobacillus</taxon>
    </lineage>
</organism>
<keyword evidence="4" id="KW-1185">Reference proteome</keyword>
<name>A0A1H2V0T3_9BACL</name>
<protein>
    <recommendedName>
        <fullName evidence="2">Inner membrane protein YgaP-like transmembrane domain-containing protein</fullName>
    </recommendedName>
</protein>
<dbReference type="InterPro" id="IPR021309">
    <property type="entry name" value="YgaP-like_TM"/>
</dbReference>
<gene>
    <name evidence="3" type="ORF">SAMN04489725_10998</name>
</gene>
<sequence length="133" mass="14442">MQANLSMADRYFRLATGVISIASAARGRRQSPLAKAFLMGYGAMKVAEGVTGWCPIRSAAQALFNPQQQTTQVQQGKQGQAASSQQTKSAQPSSANGKQGDEVKKKGQERDHLPEEVVAFLMDRDDDYPSTQH</sequence>
<evidence type="ECO:0000313" key="4">
    <source>
        <dbReference type="Proteomes" id="UP000182589"/>
    </source>
</evidence>
<feature type="region of interest" description="Disordered" evidence="1">
    <location>
        <begin position="67"/>
        <end position="133"/>
    </location>
</feature>
<evidence type="ECO:0000313" key="3">
    <source>
        <dbReference type="EMBL" id="SDW61952.1"/>
    </source>
</evidence>
<dbReference type="RefSeq" id="WP_040289372.1">
    <property type="nucleotide sequence ID" value="NZ_FNOJ01000009.1"/>
</dbReference>
<evidence type="ECO:0000259" key="2">
    <source>
        <dbReference type="Pfam" id="PF11127"/>
    </source>
</evidence>
<feature type="domain" description="Inner membrane protein YgaP-like transmembrane" evidence="2">
    <location>
        <begin position="1"/>
        <end position="59"/>
    </location>
</feature>
<feature type="compositionally biased region" description="Acidic residues" evidence="1">
    <location>
        <begin position="124"/>
        <end position="133"/>
    </location>
</feature>
<feature type="compositionally biased region" description="Basic and acidic residues" evidence="1">
    <location>
        <begin position="99"/>
        <end position="115"/>
    </location>
</feature>
<proteinExistence type="predicted"/>
<feature type="compositionally biased region" description="Low complexity" evidence="1">
    <location>
        <begin position="67"/>
        <end position="95"/>
    </location>
</feature>
<evidence type="ECO:0000256" key="1">
    <source>
        <dbReference type="SAM" id="MobiDB-lite"/>
    </source>
</evidence>
<dbReference type="Pfam" id="PF11127">
    <property type="entry name" value="YgaP-like_TM"/>
    <property type="match status" value="1"/>
</dbReference>
<dbReference type="STRING" id="89784.SAMN04489725_10998"/>
<dbReference type="AlphaFoldDB" id="A0A1H2V0T3"/>
<dbReference type="EMBL" id="FNOJ01000009">
    <property type="protein sequence ID" value="SDW61952.1"/>
    <property type="molecule type" value="Genomic_DNA"/>
</dbReference>
<dbReference type="Proteomes" id="UP000182589">
    <property type="component" value="Unassembled WGS sequence"/>
</dbReference>
<accession>A0A1H2V0T3</accession>